<sequence length="201" mass="21572">MINISHAKIRIMKKLNHIALLLSITILAMACNPNEKQKAGQTQHAHGSATNETGHKTNPGLKADAPGSVVLKDPDLDALHQQYQLLTKALVVEDVKSVKTAALAIEAGARAIKGTGSMATAAAKISSTSDLKTQRMAFSTLNEAFIALLKDSGLDRGKLYVAHCPMALDDQGASWVSYTREIRNPYFGDRMLTCGSITETL</sequence>
<feature type="region of interest" description="Disordered" evidence="1">
    <location>
        <begin position="37"/>
        <end position="66"/>
    </location>
</feature>
<accession>A0A916U702</accession>
<evidence type="ECO:0000259" key="3">
    <source>
        <dbReference type="Pfam" id="PF11827"/>
    </source>
</evidence>
<dbReference type="Proteomes" id="UP000651668">
    <property type="component" value="Unassembled WGS sequence"/>
</dbReference>
<dbReference type="InterPro" id="IPR021782">
    <property type="entry name" value="DUF3347"/>
</dbReference>
<protein>
    <recommendedName>
        <fullName evidence="3">DUF3347 domain-containing protein</fullName>
    </recommendedName>
</protein>
<dbReference type="Pfam" id="PF11827">
    <property type="entry name" value="DUF3347"/>
    <property type="match status" value="1"/>
</dbReference>
<keyword evidence="2" id="KW-0732">Signal</keyword>
<evidence type="ECO:0000313" key="4">
    <source>
        <dbReference type="EMBL" id="GGC61719.1"/>
    </source>
</evidence>
<feature type="domain" description="DUF3347" evidence="3">
    <location>
        <begin position="81"/>
        <end position="155"/>
    </location>
</feature>
<dbReference type="EMBL" id="BMIL01000004">
    <property type="protein sequence ID" value="GGC61719.1"/>
    <property type="molecule type" value="Genomic_DNA"/>
</dbReference>
<feature type="compositionally biased region" description="Polar residues" evidence="1">
    <location>
        <begin position="39"/>
        <end position="52"/>
    </location>
</feature>
<reference evidence="4" key="1">
    <citation type="journal article" date="2014" name="Int. J. Syst. Evol. Microbiol.">
        <title>Complete genome sequence of Corynebacterium casei LMG S-19264T (=DSM 44701T), isolated from a smear-ripened cheese.</title>
        <authorList>
            <consortium name="US DOE Joint Genome Institute (JGI-PGF)"/>
            <person name="Walter F."/>
            <person name="Albersmeier A."/>
            <person name="Kalinowski J."/>
            <person name="Ruckert C."/>
        </authorList>
    </citation>
    <scope>NUCLEOTIDE SEQUENCE</scope>
    <source>
        <strain evidence="4">CGMCC 1.15343</strain>
    </source>
</reference>
<feature type="signal peptide" evidence="2">
    <location>
        <begin position="1"/>
        <end position="30"/>
    </location>
</feature>
<proteinExistence type="predicted"/>
<evidence type="ECO:0000313" key="5">
    <source>
        <dbReference type="Proteomes" id="UP000651668"/>
    </source>
</evidence>
<feature type="chain" id="PRO_5037962097" description="DUF3347 domain-containing protein" evidence="2">
    <location>
        <begin position="31"/>
        <end position="201"/>
    </location>
</feature>
<reference evidence="4" key="2">
    <citation type="submission" date="2020-09" db="EMBL/GenBank/DDBJ databases">
        <authorList>
            <person name="Sun Q."/>
            <person name="Zhou Y."/>
        </authorList>
    </citation>
    <scope>NUCLEOTIDE SEQUENCE</scope>
    <source>
        <strain evidence="4">CGMCC 1.15343</strain>
    </source>
</reference>
<comment type="caution">
    <text evidence="4">The sequence shown here is derived from an EMBL/GenBank/DDBJ whole genome shotgun (WGS) entry which is preliminary data.</text>
</comment>
<gene>
    <name evidence="4" type="ORF">GCM10011387_14190</name>
</gene>
<evidence type="ECO:0000256" key="2">
    <source>
        <dbReference type="SAM" id="SignalP"/>
    </source>
</evidence>
<dbReference type="AlphaFoldDB" id="A0A916U702"/>
<name>A0A916U702_9SPHI</name>
<keyword evidence="5" id="KW-1185">Reference proteome</keyword>
<organism evidence="4 5">
    <name type="scientific">Pedobacter quisquiliarum</name>
    <dbReference type="NCBI Taxonomy" id="1834438"/>
    <lineage>
        <taxon>Bacteria</taxon>
        <taxon>Pseudomonadati</taxon>
        <taxon>Bacteroidota</taxon>
        <taxon>Sphingobacteriia</taxon>
        <taxon>Sphingobacteriales</taxon>
        <taxon>Sphingobacteriaceae</taxon>
        <taxon>Pedobacter</taxon>
    </lineage>
</organism>
<evidence type="ECO:0000256" key="1">
    <source>
        <dbReference type="SAM" id="MobiDB-lite"/>
    </source>
</evidence>